<sequence length="488" mass="56557">MSTVDIEQIKQELAIERELKLRQSRKLFWEFCMTLEQDFYQDDRLYLKEICDTLQALYEGTLINKKTGKPYRKLMMNIPPRHGKSRTLVNFTKWLLGINNQNKIITASYNDDMATDFSRYCRDGIKETKNIPTDIIYSDVFPQTKIKDGNASVQTWALEGSFFSYKGVGIGGGVTGKGANILICDDLVKDIEVATNDDALDKIWKWYTGTFISRAESNSIEIMNMTRWANGDPCGRILDSEDADEWYILKMEAYNEKTDTMLCDDVLSKERYLYLKRQSDPLSFASNYHQEPIDVKGSLYKDLLTYDDIPQDDKGNSKFEQIISYTDTADQGNDYWCTIVAGLYNGEAYLLDVYYTQEGMEVTEPATAKMLYDNEVNLAKFESNNGGKGAARNVERLLWDNHNTRKTVIEWFHQSKNKKARIVSNSHFVMKHIYFPHNWNIRWKEFYKAITTYQKDKRNKHDDAVDCLTGIAESINNHIVIKLFKTSL</sequence>
<comment type="caution">
    <text evidence="1">The sequence shown here is derived from an EMBL/GenBank/DDBJ whole genome shotgun (WGS) entry which is preliminary data.</text>
</comment>
<keyword evidence="2" id="KW-1185">Reference proteome</keyword>
<protein>
    <submittedName>
        <fullName evidence="1">Terminase</fullName>
    </submittedName>
</protein>
<dbReference type="InterPro" id="IPR027417">
    <property type="entry name" value="P-loop_NTPase"/>
</dbReference>
<dbReference type="EMBL" id="LTAO01000001">
    <property type="protein sequence ID" value="KYG35326.1"/>
    <property type="molecule type" value="Genomic_DNA"/>
</dbReference>
<dbReference type="Gene3D" id="3.40.50.300">
    <property type="entry name" value="P-loop containing nucleotide triphosphate hydrolases"/>
    <property type="match status" value="1"/>
</dbReference>
<dbReference type="AlphaFoldDB" id="A0A161PLQ9"/>
<dbReference type="Proteomes" id="UP000075806">
    <property type="component" value="Unassembled WGS sequence"/>
</dbReference>
<dbReference type="Pfam" id="PF03237">
    <property type="entry name" value="Terminase_6N"/>
    <property type="match status" value="1"/>
</dbReference>
<accession>A0A161PLQ9</accession>
<dbReference type="NCBIfam" id="TIGR01630">
    <property type="entry name" value="psiM2_ORF9"/>
    <property type="match status" value="1"/>
</dbReference>
<reference evidence="1" key="1">
    <citation type="submission" date="2016-02" db="EMBL/GenBank/DDBJ databases">
        <title>Genome sequence of Bacillus trypoxylicola KCTC 13244(T).</title>
        <authorList>
            <person name="Jeong H."/>
            <person name="Park S.-H."/>
            <person name="Choi S.-K."/>
        </authorList>
    </citation>
    <scope>NUCLEOTIDE SEQUENCE [LARGE SCALE GENOMIC DNA]</scope>
    <source>
        <strain evidence="1">KCTC 13244</strain>
    </source>
</reference>
<dbReference type="STRING" id="519424.AZF04_00880"/>
<dbReference type="InterPro" id="IPR006517">
    <property type="entry name" value="Phage_terminase_lsu-like_C"/>
</dbReference>
<proteinExistence type="predicted"/>
<name>A0A161PLQ9_9BACI</name>
<gene>
    <name evidence="1" type="ORF">AZF04_00880</name>
</gene>
<evidence type="ECO:0000313" key="2">
    <source>
        <dbReference type="Proteomes" id="UP000075806"/>
    </source>
</evidence>
<evidence type="ECO:0000313" key="1">
    <source>
        <dbReference type="EMBL" id="KYG35326.1"/>
    </source>
</evidence>
<organism evidence="1 2">
    <name type="scientific">Alkalihalobacillus trypoxylicola</name>
    <dbReference type="NCBI Taxonomy" id="519424"/>
    <lineage>
        <taxon>Bacteria</taxon>
        <taxon>Bacillati</taxon>
        <taxon>Bacillota</taxon>
        <taxon>Bacilli</taxon>
        <taxon>Bacillales</taxon>
        <taxon>Bacillaceae</taxon>
        <taxon>Alkalihalobacillus</taxon>
    </lineage>
</organism>